<sequence>MDKAEYVAQQLHHMAPDRRLKDVVSAVRLIDHHRTANPSPEHIQAQLTKTLSSRAPFTQLPFIEAAVKNLANRA</sequence>
<dbReference type="AlphaFoldDB" id="A0A1H8YNB0"/>
<dbReference type="OrthoDB" id="9862208at2"/>
<accession>A0A1H8YNB0</accession>
<gene>
    <name evidence="1" type="ORF">SAMN04489732_129116</name>
</gene>
<keyword evidence="2" id="KW-1185">Reference proteome</keyword>
<dbReference type="RefSeq" id="WP_091628485.1">
    <property type="nucleotide sequence ID" value="NZ_FOEF01000029.1"/>
</dbReference>
<reference evidence="1 2" key="1">
    <citation type="submission" date="2016-10" db="EMBL/GenBank/DDBJ databases">
        <authorList>
            <person name="de Groot N.N."/>
        </authorList>
    </citation>
    <scope>NUCLEOTIDE SEQUENCE [LARGE SCALE GENOMIC DNA]</scope>
    <source>
        <strain evidence="1 2">DSM 44993</strain>
    </source>
</reference>
<proteinExistence type="predicted"/>
<organism evidence="1 2">
    <name type="scientific">Amycolatopsis saalfeldensis</name>
    <dbReference type="NCBI Taxonomy" id="394193"/>
    <lineage>
        <taxon>Bacteria</taxon>
        <taxon>Bacillati</taxon>
        <taxon>Actinomycetota</taxon>
        <taxon>Actinomycetes</taxon>
        <taxon>Pseudonocardiales</taxon>
        <taxon>Pseudonocardiaceae</taxon>
        <taxon>Amycolatopsis</taxon>
    </lineage>
</organism>
<evidence type="ECO:0000313" key="1">
    <source>
        <dbReference type="EMBL" id="SEP53670.1"/>
    </source>
</evidence>
<dbReference type="EMBL" id="FOEF01000029">
    <property type="protein sequence ID" value="SEP53670.1"/>
    <property type="molecule type" value="Genomic_DNA"/>
</dbReference>
<protein>
    <submittedName>
        <fullName evidence="1">Uncharacterized protein</fullName>
    </submittedName>
</protein>
<name>A0A1H8YNB0_9PSEU</name>
<dbReference type="STRING" id="394193.SAMN04489732_129116"/>
<dbReference type="Proteomes" id="UP000198582">
    <property type="component" value="Unassembled WGS sequence"/>
</dbReference>
<evidence type="ECO:0000313" key="2">
    <source>
        <dbReference type="Proteomes" id="UP000198582"/>
    </source>
</evidence>